<comment type="catalytic activity">
    <reaction evidence="4 7">
        <text>uridine(38/39/40) in tRNA = pseudouridine(38/39/40) in tRNA</text>
        <dbReference type="Rhea" id="RHEA:22376"/>
        <dbReference type="Rhea" id="RHEA-COMP:10085"/>
        <dbReference type="Rhea" id="RHEA-COMP:10087"/>
        <dbReference type="ChEBI" id="CHEBI:65314"/>
        <dbReference type="ChEBI" id="CHEBI:65315"/>
        <dbReference type="EC" id="5.4.99.12"/>
    </reaction>
</comment>
<keyword evidence="10" id="KW-1185">Reference proteome</keyword>
<organism evidence="9 10">
    <name type="scientific">Campylobacter iguaniorum</name>
    <dbReference type="NCBI Taxonomy" id="1244531"/>
    <lineage>
        <taxon>Bacteria</taxon>
        <taxon>Pseudomonadati</taxon>
        <taxon>Campylobacterota</taxon>
        <taxon>Epsilonproteobacteria</taxon>
        <taxon>Campylobacterales</taxon>
        <taxon>Campylobacteraceae</taxon>
        <taxon>Campylobacter</taxon>
    </lineage>
</organism>
<dbReference type="InterPro" id="IPR020095">
    <property type="entry name" value="PsdUridine_synth_TruA_C"/>
</dbReference>
<reference evidence="10" key="1">
    <citation type="journal article" date="2014" name="Genome Announc.">
        <title>Complete Genome Sequence of Campylobacter iguaniorum Strain 1485ET, Isolated from a Bearded Dragon (Pogona vitticeps).</title>
        <authorList>
            <person name="Gilbert M.J."/>
            <person name="Miller W.G."/>
            <person name="Yee E."/>
            <person name="Kik M."/>
            <person name="Wagenaar J.A."/>
            <person name="Duim B."/>
        </authorList>
    </citation>
    <scope>NUCLEOTIDE SEQUENCE [LARGE SCALE GENOMIC DNA]</scope>
    <source>
        <strain evidence="10">1485E</strain>
    </source>
</reference>
<dbReference type="InterPro" id="IPR020103">
    <property type="entry name" value="PsdUridine_synth_cat_dom_sf"/>
</dbReference>
<dbReference type="Proteomes" id="UP000028486">
    <property type="component" value="Chromosome"/>
</dbReference>
<evidence type="ECO:0000256" key="7">
    <source>
        <dbReference type="RuleBase" id="RU003792"/>
    </source>
</evidence>
<dbReference type="GO" id="GO:0003723">
    <property type="term" value="F:RNA binding"/>
    <property type="evidence" value="ECO:0007669"/>
    <property type="project" value="InterPro"/>
</dbReference>
<dbReference type="PANTHER" id="PTHR11142:SF0">
    <property type="entry name" value="TRNA PSEUDOURIDINE SYNTHASE-LIKE 1"/>
    <property type="match status" value="1"/>
</dbReference>
<dbReference type="EC" id="5.4.99.12" evidence="4"/>
<sequence length="261" mass="29780">MKIALTYSYDGSKFSGSQTQPHQNAVEDCLNHALNHVGIFTPVISSSRTDKGVHAIAQVSCVECGEFWQGRLDHLRSQINKHSAPYIRVKSMQVVSENFHPRYDATARSYRYIISHDEPSVFLSDYLYFADELNLHRLNLALKCFAGVHDFKPFYKVGSDDKSTIREIYHAFAYQIYRAKSGKLSTKFEPNQTRPKPNFTVINFKANGFLRAQVRLMVANSIEASKSDENLAKFISNFQANKPLTRIPAPPNGLYLKRVFY</sequence>
<dbReference type="HAMAP" id="MF_00171">
    <property type="entry name" value="TruA"/>
    <property type="match status" value="1"/>
</dbReference>
<dbReference type="PANTHER" id="PTHR11142">
    <property type="entry name" value="PSEUDOURIDYLATE SYNTHASE"/>
    <property type="match status" value="1"/>
</dbReference>
<dbReference type="GO" id="GO:0031119">
    <property type="term" value="P:tRNA pseudouridine synthesis"/>
    <property type="evidence" value="ECO:0007669"/>
    <property type="project" value="UniProtKB-UniRule"/>
</dbReference>
<keyword evidence="2 4" id="KW-0819">tRNA processing</keyword>
<dbReference type="KEGG" id="caj:CIG1485E_0797"/>
<dbReference type="InterPro" id="IPR020094">
    <property type="entry name" value="TruA/RsuA/RluB/E/F_N"/>
</dbReference>
<comment type="subunit">
    <text evidence="4">Homodimer.</text>
</comment>
<dbReference type="InterPro" id="IPR020097">
    <property type="entry name" value="PsdUridine_synth_TruA_a/b_dom"/>
</dbReference>
<dbReference type="STRING" id="1244531.CIG2463D_0798"/>
<dbReference type="PIRSF" id="PIRSF001430">
    <property type="entry name" value="tRNA_psdUrid_synth"/>
    <property type="match status" value="1"/>
</dbReference>
<dbReference type="eggNOG" id="COG0101">
    <property type="taxonomic scope" value="Bacteria"/>
</dbReference>
<dbReference type="GO" id="GO:0160147">
    <property type="term" value="F:tRNA pseudouridine(38-40) synthase activity"/>
    <property type="evidence" value="ECO:0007669"/>
    <property type="project" value="UniProtKB-EC"/>
</dbReference>
<dbReference type="AlphaFoldDB" id="A0A076F9F8"/>
<gene>
    <name evidence="4 9" type="primary">truA</name>
    <name evidence="9" type="ORF">CIG1485E_0797</name>
</gene>
<keyword evidence="3 4" id="KW-0413">Isomerase</keyword>
<dbReference type="NCBIfam" id="TIGR00071">
    <property type="entry name" value="hisT_truA"/>
    <property type="match status" value="1"/>
</dbReference>
<feature type="domain" description="Pseudouridine synthase I TruA alpha/beta" evidence="8">
    <location>
        <begin position="8"/>
        <end position="104"/>
    </location>
</feature>
<protein>
    <recommendedName>
        <fullName evidence="4">tRNA pseudouridine synthase A</fullName>
        <ecNumber evidence="4">5.4.99.12</ecNumber>
    </recommendedName>
    <alternativeName>
        <fullName evidence="4">tRNA pseudouridine(38-40) synthase</fullName>
    </alternativeName>
    <alternativeName>
        <fullName evidence="4">tRNA pseudouridylate synthase I</fullName>
    </alternativeName>
    <alternativeName>
        <fullName evidence="4">tRNA-uridine isomerase I</fullName>
    </alternativeName>
</protein>
<dbReference type="OrthoDB" id="9811823at2"/>
<evidence type="ECO:0000256" key="4">
    <source>
        <dbReference type="HAMAP-Rule" id="MF_00171"/>
    </source>
</evidence>
<evidence type="ECO:0000256" key="5">
    <source>
        <dbReference type="PIRSR" id="PIRSR001430-1"/>
    </source>
</evidence>
<evidence type="ECO:0000313" key="9">
    <source>
        <dbReference type="EMBL" id="AII14641.1"/>
    </source>
</evidence>
<dbReference type="RefSeq" id="WP_038453974.1">
    <property type="nucleotide sequence ID" value="NZ_CP009043.1"/>
</dbReference>
<evidence type="ECO:0000259" key="8">
    <source>
        <dbReference type="Pfam" id="PF01416"/>
    </source>
</evidence>
<dbReference type="EMBL" id="CP009043">
    <property type="protein sequence ID" value="AII14641.1"/>
    <property type="molecule type" value="Genomic_DNA"/>
</dbReference>
<dbReference type="Gene3D" id="3.30.70.660">
    <property type="entry name" value="Pseudouridine synthase I, catalytic domain, C-terminal subdomain"/>
    <property type="match status" value="1"/>
</dbReference>
<evidence type="ECO:0000256" key="2">
    <source>
        <dbReference type="ARBA" id="ARBA00022694"/>
    </source>
</evidence>
<comment type="similarity">
    <text evidence="1 4 7">Belongs to the tRNA pseudouridine synthase TruA family.</text>
</comment>
<evidence type="ECO:0000256" key="3">
    <source>
        <dbReference type="ARBA" id="ARBA00023235"/>
    </source>
</evidence>
<accession>A0A076F9F8</accession>
<dbReference type="InterPro" id="IPR001406">
    <property type="entry name" value="PsdUridine_synth_TruA"/>
</dbReference>
<proteinExistence type="inferred from homology"/>
<feature type="active site" description="Nucleophile" evidence="4 5">
    <location>
        <position position="50"/>
    </location>
</feature>
<feature type="domain" description="Pseudouridine synthase I TruA alpha/beta" evidence="8">
    <location>
        <begin position="141"/>
        <end position="261"/>
    </location>
</feature>
<comment type="caution">
    <text evidence="4">Lacks conserved residue(s) required for the propagation of feature annotation.</text>
</comment>
<name>A0A076F9F8_9BACT</name>
<dbReference type="SUPFAM" id="SSF55120">
    <property type="entry name" value="Pseudouridine synthase"/>
    <property type="match status" value="1"/>
</dbReference>
<evidence type="ECO:0000313" key="10">
    <source>
        <dbReference type="Proteomes" id="UP000028486"/>
    </source>
</evidence>
<dbReference type="HOGENOM" id="CLU_014673_0_1_7"/>
<evidence type="ECO:0000256" key="1">
    <source>
        <dbReference type="ARBA" id="ARBA00009375"/>
    </source>
</evidence>
<evidence type="ECO:0000256" key="6">
    <source>
        <dbReference type="PIRSR" id="PIRSR001430-2"/>
    </source>
</evidence>
<comment type="function">
    <text evidence="4">Formation of pseudouridine at positions 38, 39 and 40 in the anticodon stem and loop of transfer RNAs.</text>
</comment>
<dbReference type="Gene3D" id="3.30.70.580">
    <property type="entry name" value="Pseudouridine synthase I, catalytic domain, N-terminal subdomain"/>
    <property type="match status" value="1"/>
</dbReference>
<feature type="binding site" evidence="4 6">
    <location>
        <position position="110"/>
    </location>
    <ligand>
        <name>substrate</name>
    </ligand>
</feature>
<dbReference type="Pfam" id="PF01416">
    <property type="entry name" value="PseudoU_synth_1"/>
    <property type="match status" value="2"/>
</dbReference>
<dbReference type="CDD" id="cd02570">
    <property type="entry name" value="PseudoU_synth_EcTruA"/>
    <property type="match status" value="1"/>
</dbReference>